<dbReference type="Gene3D" id="3.40.50.1820">
    <property type="entry name" value="alpha/beta hydrolase"/>
    <property type="match status" value="1"/>
</dbReference>
<dbReference type="OrthoDB" id="433474at2759"/>
<dbReference type="SUPFAM" id="SSF53474">
    <property type="entry name" value="alpha/beta-Hydrolases"/>
    <property type="match status" value="1"/>
</dbReference>
<dbReference type="RefSeq" id="XP_004995356.1">
    <property type="nucleotide sequence ID" value="XM_004995299.1"/>
</dbReference>
<name>F2U651_SALR5</name>
<dbReference type="STRING" id="946362.F2U651"/>
<sequence length="246" mass="27394">MHGSVLGGELDVGWSTVCHTAGSSTRLCLAHSPLPARQTGMEEPWKQWDQAEIDRQMSPSQWSHRLSADNVIKAHCAVLPTETDESRRLTEYKRDAYGDGAKGEVIDSYLPKDSTTPSIFSVSGLLDLAPVQASYANEALKLTDQQVARYSPLRLINQPHPNPTLHCQVVLAIAEHEPAEFRRHSEKYAQCLQAHSMPVELVDVPAVDHFDCIENLHQREYELTRRLIALASATRTSRRSSVSSNS</sequence>
<dbReference type="InParanoid" id="F2U651"/>
<dbReference type="InterPro" id="IPR029058">
    <property type="entry name" value="AB_hydrolase_fold"/>
</dbReference>
<protein>
    <recommendedName>
        <fullName evidence="3">Alpha/beta hydrolase fold-3 domain-containing protein</fullName>
    </recommendedName>
</protein>
<dbReference type="GeneID" id="16075938"/>
<evidence type="ECO:0000313" key="1">
    <source>
        <dbReference type="EMBL" id="EGD82992.1"/>
    </source>
</evidence>
<proteinExistence type="predicted"/>
<gene>
    <name evidence="1" type="ORF">PTSG_03628</name>
</gene>
<reference evidence="1" key="1">
    <citation type="submission" date="2009-08" db="EMBL/GenBank/DDBJ databases">
        <title>Annotation of Salpingoeca rosetta.</title>
        <authorList>
            <consortium name="The Broad Institute Genome Sequencing Platform"/>
            <person name="Russ C."/>
            <person name="Cuomo C."/>
            <person name="Burger G."/>
            <person name="Gray M.W."/>
            <person name="Holland P.W.H."/>
            <person name="King N."/>
            <person name="Lang F.B.F."/>
            <person name="Roger A.J."/>
            <person name="Ruiz-Trillo I."/>
            <person name="Young S.K."/>
            <person name="Zeng Q."/>
            <person name="Gargeya S."/>
            <person name="Alvarado L."/>
            <person name="Berlin A."/>
            <person name="Chapman S.B."/>
            <person name="Chen Z."/>
            <person name="Freedman E."/>
            <person name="Gellesch M."/>
            <person name="Goldberg J."/>
            <person name="Griggs A."/>
            <person name="Gujja S."/>
            <person name="Heilman E."/>
            <person name="Heiman D."/>
            <person name="Howarth C."/>
            <person name="Mehta T."/>
            <person name="Neiman D."/>
            <person name="Pearson M."/>
            <person name="Roberts A."/>
            <person name="Saif S."/>
            <person name="Shea T."/>
            <person name="Shenoy N."/>
            <person name="Sisk P."/>
            <person name="Stolte C."/>
            <person name="Sykes S."/>
            <person name="White J."/>
            <person name="Yandava C."/>
            <person name="Haas B."/>
            <person name="Nusbaum C."/>
            <person name="Birren B."/>
        </authorList>
    </citation>
    <scope>NUCLEOTIDE SEQUENCE [LARGE SCALE GENOMIC DNA]</scope>
    <source>
        <strain evidence="1">ATCC 50818</strain>
    </source>
</reference>
<evidence type="ECO:0000313" key="2">
    <source>
        <dbReference type="Proteomes" id="UP000007799"/>
    </source>
</evidence>
<dbReference type="KEGG" id="sre:PTSG_03628"/>
<dbReference type="EMBL" id="GL832962">
    <property type="protein sequence ID" value="EGD82992.1"/>
    <property type="molecule type" value="Genomic_DNA"/>
</dbReference>
<dbReference type="FunCoup" id="F2U651">
    <property type="interactions" value="312"/>
</dbReference>
<dbReference type="eggNOG" id="KOG4627">
    <property type="taxonomic scope" value="Eukaryota"/>
</dbReference>
<dbReference type="AlphaFoldDB" id="F2U651"/>
<keyword evidence="2" id="KW-1185">Reference proteome</keyword>
<organism evidence="2">
    <name type="scientific">Salpingoeca rosetta (strain ATCC 50818 / BSB-021)</name>
    <dbReference type="NCBI Taxonomy" id="946362"/>
    <lineage>
        <taxon>Eukaryota</taxon>
        <taxon>Choanoflagellata</taxon>
        <taxon>Craspedida</taxon>
        <taxon>Salpingoecidae</taxon>
        <taxon>Salpingoeca</taxon>
    </lineage>
</organism>
<dbReference type="Proteomes" id="UP000007799">
    <property type="component" value="Unassembled WGS sequence"/>
</dbReference>
<accession>F2U651</accession>
<evidence type="ECO:0008006" key="3">
    <source>
        <dbReference type="Google" id="ProtNLM"/>
    </source>
</evidence>